<dbReference type="PANTHER" id="PTHR11362:SF141">
    <property type="entry name" value="PHOSPHATIDYLETHANOLAMINE-BINDING PROTEIN"/>
    <property type="match status" value="1"/>
</dbReference>
<accession>A0A6A5S426</accession>
<dbReference type="Proteomes" id="UP000800038">
    <property type="component" value="Unassembled WGS sequence"/>
</dbReference>
<dbReference type="EMBL" id="ML976274">
    <property type="protein sequence ID" value="KAF1935411.1"/>
    <property type="molecule type" value="Genomic_DNA"/>
</dbReference>
<dbReference type="OrthoDB" id="2506647at2759"/>
<gene>
    <name evidence="2" type="ORF">EJ02DRAFT_361578</name>
</gene>
<protein>
    <submittedName>
        <fullName evidence="2">PEBP-like protein</fullName>
    </submittedName>
</protein>
<evidence type="ECO:0000313" key="2">
    <source>
        <dbReference type="EMBL" id="KAF1935411.1"/>
    </source>
</evidence>
<dbReference type="GO" id="GO:0005543">
    <property type="term" value="F:phospholipid binding"/>
    <property type="evidence" value="ECO:0007669"/>
    <property type="project" value="TreeGrafter"/>
</dbReference>
<dbReference type="SUPFAM" id="SSF49777">
    <property type="entry name" value="PEBP-like"/>
    <property type="match status" value="1"/>
</dbReference>
<reference evidence="2" key="1">
    <citation type="journal article" date="2020" name="Stud. Mycol.">
        <title>101 Dothideomycetes genomes: a test case for predicting lifestyles and emergence of pathogens.</title>
        <authorList>
            <person name="Haridas S."/>
            <person name="Albert R."/>
            <person name="Binder M."/>
            <person name="Bloem J."/>
            <person name="Labutti K."/>
            <person name="Salamov A."/>
            <person name="Andreopoulos B."/>
            <person name="Baker S."/>
            <person name="Barry K."/>
            <person name="Bills G."/>
            <person name="Bluhm B."/>
            <person name="Cannon C."/>
            <person name="Castanera R."/>
            <person name="Culley D."/>
            <person name="Daum C."/>
            <person name="Ezra D."/>
            <person name="Gonzalez J."/>
            <person name="Henrissat B."/>
            <person name="Kuo A."/>
            <person name="Liang C."/>
            <person name="Lipzen A."/>
            <person name="Lutzoni F."/>
            <person name="Magnuson J."/>
            <person name="Mondo S."/>
            <person name="Nolan M."/>
            <person name="Ohm R."/>
            <person name="Pangilinan J."/>
            <person name="Park H.-J."/>
            <person name="Ramirez L."/>
            <person name="Alfaro M."/>
            <person name="Sun H."/>
            <person name="Tritt A."/>
            <person name="Yoshinaga Y."/>
            <person name="Zwiers L.-H."/>
            <person name="Turgeon B."/>
            <person name="Goodwin S."/>
            <person name="Spatafora J."/>
            <person name="Crous P."/>
            <person name="Grigoriev I."/>
        </authorList>
    </citation>
    <scope>NUCLEOTIDE SEQUENCE</scope>
    <source>
        <strain evidence="2">CBS 161.51</strain>
    </source>
</reference>
<dbReference type="PANTHER" id="PTHR11362">
    <property type="entry name" value="PHOSPHATIDYLETHANOLAMINE-BINDING PROTEIN"/>
    <property type="match status" value="1"/>
</dbReference>
<dbReference type="InterPro" id="IPR035810">
    <property type="entry name" value="PEBP_euk"/>
</dbReference>
<dbReference type="GO" id="GO:0030162">
    <property type="term" value="P:regulation of proteolysis"/>
    <property type="evidence" value="ECO:0007669"/>
    <property type="project" value="TreeGrafter"/>
</dbReference>
<evidence type="ECO:0000313" key="3">
    <source>
        <dbReference type="Proteomes" id="UP000800038"/>
    </source>
</evidence>
<dbReference type="GO" id="GO:0046578">
    <property type="term" value="P:regulation of Ras protein signal transduction"/>
    <property type="evidence" value="ECO:0007669"/>
    <property type="project" value="TreeGrafter"/>
</dbReference>
<dbReference type="InterPro" id="IPR008914">
    <property type="entry name" value="PEBP"/>
</dbReference>
<dbReference type="AlphaFoldDB" id="A0A6A5S426"/>
<dbReference type="Gene3D" id="3.90.280.10">
    <property type="entry name" value="PEBP-like"/>
    <property type="match status" value="1"/>
</dbReference>
<name>A0A6A5S426_9PLEO</name>
<evidence type="ECO:0000256" key="1">
    <source>
        <dbReference type="SAM" id="SignalP"/>
    </source>
</evidence>
<feature type="chain" id="PRO_5025565429" evidence="1">
    <location>
        <begin position="19"/>
        <end position="240"/>
    </location>
</feature>
<dbReference type="GO" id="GO:0030414">
    <property type="term" value="F:peptidase inhibitor activity"/>
    <property type="evidence" value="ECO:0007669"/>
    <property type="project" value="TreeGrafter"/>
</dbReference>
<proteinExistence type="predicted"/>
<keyword evidence="1" id="KW-0732">Signal</keyword>
<dbReference type="CDD" id="cd00866">
    <property type="entry name" value="PEBP_euk"/>
    <property type="match status" value="1"/>
</dbReference>
<feature type="signal peptide" evidence="1">
    <location>
        <begin position="1"/>
        <end position="18"/>
    </location>
</feature>
<sequence>MYTSTSLFVAALVGFAQAQTPSGFKPQVDTKLDVIFNSTMVNTAGQQISKAAVASQPQIALASGMVSASETYMFVMLDLDVPPANGNTTRRVLLHAMKTGLKATKQKLSGKATLLVSAEKGPAPYLPPSPPATDTVAHRYVQLLFQQPASLSVKASDFDGSQARVNFDIASFMSKNGVSEPVAANFFRVDGRAKAGGSGSATGTGGVPKNTAQPFTGAASAMDVPYGLTGLLAGLALLAV</sequence>
<dbReference type="InterPro" id="IPR036610">
    <property type="entry name" value="PEBP-like_sf"/>
</dbReference>
<dbReference type="Pfam" id="PF01161">
    <property type="entry name" value="PBP"/>
    <property type="match status" value="1"/>
</dbReference>
<organism evidence="2 3">
    <name type="scientific">Clathrospora elynae</name>
    <dbReference type="NCBI Taxonomy" id="706981"/>
    <lineage>
        <taxon>Eukaryota</taxon>
        <taxon>Fungi</taxon>
        <taxon>Dikarya</taxon>
        <taxon>Ascomycota</taxon>
        <taxon>Pezizomycotina</taxon>
        <taxon>Dothideomycetes</taxon>
        <taxon>Pleosporomycetidae</taxon>
        <taxon>Pleosporales</taxon>
        <taxon>Diademaceae</taxon>
        <taxon>Clathrospora</taxon>
    </lineage>
</organism>
<keyword evidence="3" id="KW-1185">Reference proteome</keyword>